<dbReference type="KEGG" id="hhy:Halhy_2746"/>
<keyword evidence="16" id="KW-1185">Reference proteome</keyword>
<dbReference type="STRING" id="760192.Halhy_2746"/>
<dbReference type="AlphaFoldDB" id="F4L1Y1"/>
<dbReference type="SUPFAM" id="SSF47979">
    <property type="entry name" value="Iron-dependent repressor protein, dimerization domain"/>
    <property type="match status" value="1"/>
</dbReference>
<dbReference type="GO" id="GO:0046983">
    <property type="term" value="F:protein dimerization activity"/>
    <property type="evidence" value="ECO:0007669"/>
    <property type="project" value="InterPro"/>
</dbReference>
<evidence type="ECO:0000256" key="10">
    <source>
        <dbReference type="ARBA" id="ARBA00023163"/>
    </source>
</evidence>
<dbReference type="Gene3D" id="2.30.30.90">
    <property type="match status" value="1"/>
</dbReference>
<keyword evidence="10" id="KW-0804">Transcription</keyword>
<evidence type="ECO:0000256" key="3">
    <source>
        <dbReference type="ARBA" id="ARBA00011738"/>
    </source>
</evidence>
<keyword evidence="6" id="KW-0678">Repressor</keyword>
<keyword evidence="5" id="KW-0963">Cytoplasm</keyword>
<dbReference type="Pfam" id="PF02742">
    <property type="entry name" value="Fe_dep_repr_C"/>
    <property type="match status" value="1"/>
</dbReference>
<sequence>MDNISHTEENYLKAIYKISEQSGAKASTNAIAADMNTSAASVTDMIKRLNEKSLVLYESRRGVSLTAEGLRIATELIRKHRLWEVFLVEKLRFSWDEVHDIAEQLEHIKSEELVKRLDIYLAYPKFDPHGDPIPDADGNFTFRKQAPLAESKLGDKVIVVGVQDHAPAFLQYLDRLKLGLGAQLEILDYHEYDGSMKVRLKNEGEETLSRKVSEHLLVQKQQKA</sequence>
<evidence type="ECO:0000256" key="12">
    <source>
        <dbReference type="ARBA" id="ARBA00025185"/>
    </source>
</evidence>
<dbReference type="GO" id="GO:0003677">
    <property type="term" value="F:DNA binding"/>
    <property type="evidence" value="ECO:0007669"/>
    <property type="project" value="UniProtKB-KW"/>
</dbReference>
<dbReference type="InterPro" id="IPR001367">
    <property type="entry name" value="Fe_dep_repressor"/>
</dbReference>
<evidence type="ECO:0000256" key="9">
    <source>
        <dbReference type="ARBA" id="ARBA00023159"/>
    </source>
</evidence>
<comment type="subunit">
    <text evidence="3">Homodimer.</text>
</comment>
<name>F4L1Y1_HALH1</name>
<dbReference type="OrthoDB" id="9791355at2"/>
<dbReference type="Proteomes" id="UP000008461">
    <property type="component" value="Chromosome"/>
</dbReference>
<dbReference type="PANTHER" id="PTHR33238">
    <property type="entry name" value="IRON (METAL) DEPENDENT REPRESSOR, DTXR FAMILY"/>
    <property type="match status" value="1"/>
</dbReference>
<comment type="function">
    <text evidence="12">In the presence of manganese, represses expression of mntH and mntS. Up-regulates expression of mntP.</text>
</comment>
<dbReference type="GO" id="GO:0003700">
    <property type="term" value="F:DNA-binding transcription factor activity"/>
    <property type="evidence" value="ECO:0007669"/>
    <property type="project" value="InterPro"/>
</dbReference>
<dbReference type="SMART" id="SM00899">
    <property type="entry name" value="FeoA"/>
    <property type="match status" value="1"/>
</dbReference>
<evidence type="ECO:0000313" key="15">
    <source>
        <dbReference type="EMBL" id="AEE50614.1"/>
    </source>
</evidence>
<dbReference type="InterPro" id="IPR038157">
    <property type="entry name" value="FeoA_core_dom"/>
</dbReference>
<evidence type="ECO:0000256" key="13">
    <source>
        <dbReference type="ARBA" id="ARBA00032593"/>
    </source>
</evidence>
<evidence type="ECO:0000256" key="7">
    <source>
        <dbReference type="ARBA" id="ARBA00023015"/>
    </source>
</evidence>
<dbReference type="SMART" id="SM00529">
    <property type="entry name" value="HTH_DTXR"/>
    <property type="match status" value="1"/>
</dbReference>
<keyword evidence="7" id="KW-0805">Transcription regulation</keyword>
<evidence type="ECO:0000256" key="11">
    <source>
        <dbReference type="ARBA" id="ARBA00023211"/>
    </source>
</evidence>
<keyword evidence="8" id="KW-0238">DNA-binding</keyword>
<accession>F4L1Y1</accession>
<dbReference type="SUPFAM" id="SSF46785">
    <property type="entry name" value="Winged helix' DNA-binding domain"/>
    <property type="match status" value="1"/>
</dbReference>
<proteinExistence type="inferred from homology"/>
<dbReference type="GO" id="GO:0005737">
    <property type="term" value="C:cytoplasm"/>
    <property type="evidence" value="ECO:0007669"/>
    <property type="project" value="UniProtKB-SubCell"/>
</dbReference>
<dbReference type="HOGENOM" id="CLU_069532_0_2_10"/>
<dbReference type="eggNOG" id="COG1321">
    <property type="taxonomic scope" value="Bacteria"/>
</dbReference>
<evidence type="ECO:0000256" key="4">
    <source>
        <dbReference type="ARBA" id="ARBA00022386"/>
    </source>
</evidence>
<dbReference type="InterPro" id="IPR022689">
    <property type="entry name" value="Iron_dep_repressor"/>
</dbReference>
<dbReference type="Pfam" id="PF01325">
    <property type="entry name" value="Fe_dep_repress"/>
    <property type="match status" value="1"/>
</dbReference>
<keyword evidence="11" id="KW-0464">Manganese</keyword>
<dbReference type="EMBL" id="CP002691">
    <property type="protein sequence ID" value="AEE50614.1"/>
    <property type="molecule type" value="Genomic_DNA"/>
</dbReference>
<feature type="domain" description="HTH dtxR-type" evidence="14">
    <location>
        <begin position="1"/>
        <end position="66"/>
    </location>
</feature>
<dbReference type="PANTHER" id="PTHR33238:SF11">
    <property type="entry name" value="TRANSCRIPTIONAL REGULATOR MNTR"/>
    <property type="match status" value="1"/>
</dbReference>
<evidence type="ECO:0000256" key="5">
    <source>
        <dbReference type="ARBA" id="ARBA00022490"/>
    </source>
</evidence>
<organism evidence="15 16">
    <name type="scientific">Haliscomenobacter hydrossis (strain ATCC 27775 / DSM 1100 / LMG 10767 / O)</name>
    <dbReference type="NCBI Taxonomy" id="760192"/>
    <lineage>
        <taxon>Bacteria</taxon>
        <taxon>Pseudomonadati</taxon>
        <taxon>Bacteroidota</taxon>
        <taxon>Saprospiria</taxon>
        <taxon>Saprospirales</taxon>
        <taxon>Haliscomenobacteraceae</taxon>
        <taxon>Haliscomenobacter</taxon>
    </lineage>
</organism>
<evidence type="ECO:0000256" key="6">
    <source>
        <dbReference type="ARBA" id="ARBA00022491"/>
    </source>
</evidence>
<gene>
    <name evidence="15" type="ordered locus">Halhy_2746</name>
</gene>
<comment type="subcellular location">
    <subcellularLocation>
        <location evidence="1">Cytoplasm</location>
    </subcellularLocation>
</comment>
<dbReference type="RefSeq" id="WP_013765162.1">
    <property type="nucleotide sequence ID" value="NC_015510.1"/>
</dbReference>
<dbReference type="InterPro" id="IPR036388">
    <property type="entry name" value="WH-like_DNA-bd_sf"/>
</dbReference>
<evidence type="ECO:0000256" key="8">
    <source>
        <dbReference type="ARBA" id="ARBA00023125"/>
    </source>
</evidence>
<dbReference type="PROSITE" id="PS50944">
    <property type="entry name" value="HTH_DTXR"/>
    <property type="match status" value="1"/>
</dbReference>
<dbReference type="InterPro" id="IPR007167">
    <property type="entry name" value="Fe-transptr_FeoA-like"/>
</dbReference>
<evidence type="ECO:0000256" key="2">
    <source>
        <dbReference type="ARBA" id="ARBA00007871"/>
    </source>
</evidence>
<dbReference type="InterPro" id="IPR036390">
    <property type="entry name" value="WH_DNA-bd_sf"/>
</dbReference>
<keyword evidence="9" id="KW-0010">Activator</keyword>
<dbReference type="InterPro" id="IPR050536">
    <property type="entry name" value="DtxR_MntR_Metal-Reg"/>
</dbReference>
<evidence type="ECO:0000259" key="14">
    <source>
        <dbReference type="PROSITE" id="PS50944"/>
    </source>
</evidence>
<evidence type="ECO:0000313" key="16">
    <source>
        <dbReference type="Proteomes" id="UP000008461"/>
    </source>
</evidence>
<comment type="similarity">
    <text evidence="2">Belongs to the DtxR/MntR family.</text>
</comment>
<protein>
    <recommendedName>
        <fullName evidence="4">Transcriptional regulator MntR</fullName>
    </recommendedName>
    <alternativeName>
        <fullName evidence="13">Manganese transport regulator</fullName>
    </alternativeName>
</protein>
<dbReference type="InterPro" id="IPR036421">
    <property type="entry name" value="Fe_dep_repressor_sf"/>
</dbReference>
<reference key="2">
    <citation type="submission" date="2011-04" db="EMBL/GenBank/DDBJ databases">
        <title>Complete sequence of chromosome of Haliscomenobacter hydrossis DSM 1100.</title>
        <authorList>
            <consortium name="US DOE Joint Genome Institute (JGI-PGF)"/>
            <person name="Lucas S."/>
            <person name="Han J."/>
            <person name="Lapidus A."/>
            <person name="Bruce D."/>
            <person name="Goodwin L."/>
            <person name="Pitluck S."/>
            <person name="Peters L."/>
            <person name="Kyrpides N."/>
            <person name="Mavromatis K."/>
            <person name="Ivanova N."/>
            <person name="Ovchinnikova G."/>
            <person name="Pagani I."/>
            <person name="Daligault H."/>
            <person name="Detter J.C."/>
            <person name="Han C."/>
            <person name="Land M."/>
            <person name="Hauser L."/>
            <person name="Markowitz V."/>
            <person name="Cheng J.-F."/>
            <person name="Hugenholtz P."/>
            <person name="Woyke T."/>
            <person name="Wu D."/>
            <person name="Verbarg S."/>
            <person name="Frueling A."/>
            <person name="Brambilla E."/>
            <person name="Klenk H.-P."/>
            <person name="Eisen J.A."/>
        </authorList>
    </citation>
    <scope>NUCLEOTIDE SEQUENCE</scope>
    <source>
        <strain>DSM 1100</strain>
    </source>
</reference>
<dbReference type="InterPro" id="IPR022687">
    <property type="entry name" value="HTH_DTXR"/>
</dbReference>
<reference evidence="15 16" key="1">
    <citation type="journal article" date="2011" name="Stand. Genomic Sci.">
        <title>Complete genome sequence of Haliscomenobacter hydrossis type strain (O).</title>
        <authorList>
            <consortium name="US DOE Joint Genome Institute (JGI-PGF)"/>
            <person name="Daligault H."/>
            <person name="Lapidus A."/>
            <person name="Zeytun A."/>
            <person name="Nolan M."/>
            <person name="Lucas S."/>
            <person name="Del Rio T.G."/>
            <person name="Tice H."/>
            <person name="Cheng J.F."/>
            <person name="Tapia R."/>
            <person name="Han C."/>
            <person name="Goodwin L."/>
            <person name="Pitluck S."/>
            <person name="Liolios K."/>
            <person name="Pagani I."/>
            <person name="Ivanova N."/>
            <person name="Huntemann M."/>
            <person name="Mavromatis K."/>
            <person name="Mikhailova N."/>
            <person name="Pati A."/>
            <person name="Chen A."/>
            <person name="Palaniappan K."/>
            <person name="Land M."/>
            <person name="Hauser L."/>
            <person name="Brambilla E.M."/>
            <person name="Rohde M."/>
            <person name="Verbarg S."/>
            <person name="Goker M."/>
            <person name="Bristow J."/>
            <person name="Eisen J.A."/>
            <person name="Markowitz V."/>
            <person name="Hugenholtz P."/>
            <person name="Kyrpides N.C."/>
            <person name="Klenk H.P."/>
            <person name="Woyke T."/>
        </authorList>
    </citation>
    <scope>NUCLEOTIDE SEQUENCE [LARGE SCALE GENOMIC DNA]</scope>
    <source>
        <strain evidence="16">ATCC 27775 / DSM 1100 / LMG 10767 / O</strain>
    </source>
</reference>
<dbReference type="Gene3D" id="1.10.10.10">
    <property type="entry name" value="Winged helix-like DNA-binding domain superfamily/Winged helix DNA-binding domain"/>
    <property type="match status" value="1"/>
</dbReference>
<evidence type="ECO:0000256" key="1">
    <source>
        <dbReference type="ARBA" id="ARBA00004496"/>
    </source>
</evidence>
<dbReference type="GO" id="GO:0046914">
    <property type="term" value="F:transition metal ion binding"/>
    <property type="evidence" value="ECO:0007669"/>
    <property type="project" value="InterPro"/>
</dbReference>
<dbReference type="Pfam" id="PF04023">
    <property type="entry name" value="FeoA"/>
    <property type="match status" value="1"/>
</dbReference>